<dbReference type="eggNOG" id="ENOG5032CK8">
    <property type="taxonomic scope" value="Bacteria"/>
</dbReference>
<evidence type="ECO:0000313" key="1">
    <source>
        <dbReference type="EMBL" id="AII04192.1"/>
    </source>
</evidence>
<accession>A0A076EG82</accession>
<evidence type="ECO:0000313" key="2">
    <source>
        <dbReference type="Proteomes" id="UP000028488"/>
    </source>
</evidence>
<organism evidence="1 2">
    <name type="scientific">Rhodococcus opacus</name>
    <name type="common">Nocardia opaca</name>
    <dbReference type="NCBI Taxonomy" id="37919"/>
    <lineage>
        <taxon>Bacteria</taxon>
        <taxon>Bacillati</taxon>
        <taxon>Actinomycetota</taxon>
        <taxon>Actinomycetes</taxon>
        <taxon>Mycobacteriales</taxon>
        <taxon>Nocardiaceae</taxon>
        <taxon>Rhodococcus</taxon>
    </lineage>
</organism>
<dbReference type="EMBL" id="CP008947">
    <property type="protein sequence ID" value="AII04192.1"/>
    <property type="molecule type" value="Genomic_DNA"/>
</dbReference>
<reference evidence="1 2" key="1">
    <citation type="submission" date="2014-07" db="EMBL/GenBank/DDBJ databases">
        <title>Genome Sequence of Rhodococcus opacus Strain R7, a Biodegrader of Mono- and Polycyclic Aromatic Hydrocarbons.</title>
        <authorList>
            <person name="Di Gennaro P."/>
            <person name="Zampolli J."/>
            <person name="Presti I."/>
            <person name="Cappelletti M."/>
            <person name="D'Ursi P."/>
            <person name="Orro A."/>
            <person name="Mezzelani A."/>
            <person name="Milanesi L."/>
        </authorList>
    </citation>
    <scope>NUCLEOTIDE SEQUENCE [LARGE SCALE GENOMIC DNA]</scope>
    <source>
        <strain evidence="1 2">R7</strain>
    </source>
</reference>
<sequence length="79" mass="9017">MDVTERHHIDAVRAHLIRRYQFLDTDRVDHAIDAAHHRFDGCQIRDFVPLLVQRAATRALDDSLTITPSTAYPTVPEAP</sequence>
<protein>
    <submittedName>
        <fullName evidence="1">Uncharacterized protein</fullName>
    </submittedName>
</protein>
<dbReference type="AlphaFoldDB" id="A0A076EG82"/>
<gene>
    <name evidence="1" type="ORF">EP51_06155</name>
</gene>
<dbReference type="Proteomes" id="UP000028488">
    <property type="component" value="Chromosome"/>
</dbReference>
<name>A0A076EG82_RHOOP</name>
<proteinExistence type="predicted"/>
<dbReference type="Gene3D" id="1.10.8.1060">
    <property type="entry name" value="Corynebacterium glutamicum thioredoxin-dependent arsenate reductase, N-terminal domain"/>
    <property type="match status" value="1"/>
</dbReference>
<dbReference type="NCBIfam" id="NF046112">
    <property type="entry name" value="MSMEG_6209_Nter"/>
    <property type="match status" value="1"/>
</dbReference>
<dbReference type="RefSeq" id="WP_128638830.1">
    <property type="nucleotide sequence ID" value="NZ_CP008947.1"/>
</dbReference>